<proteinExistence type="predicted"/>
<dbReference type="EMBL" id="FMHW01000002">
    <property type="protein sequence ID" value="SCL42189.1"/>
    <property type="molecule type" value="Genomic_DNA"/>
</dbReference>
<accession>A0A1C6TKB8</accession>
<evidence type="ECO:0000256" key="1">
    <source>
        <dbReference type="SAM" id="MobiDB-lite"/>
    </source>
</evidence>
<name>A0A1C6TKB8_9ACTN</name>
<organism evidence="2 3">
    <name type="scientific">Micromonospora pallida</name>
    <dbReference type="NCBI Taxonomy" id="145854"/>
    <lineage>
        <taxon>Bacteria</taxon>
        <taxon>Bacillati</taxon>
        <taxon>Actinomycetota</taxon>
        <taxon>Actinomycetes</taxon>
        <taxon>Micromonosporales</taxon>
        <taxon>Micromonosporaceae</taxon>
        <taxon>Micromonospora</taxon>
    </lineage>
</organism>
<dbReference type="AlphaFoldDB" id="A0A1C6TKB8"/>
<feature type="region of interest" description="Disordered" evidence="1">
    <location>
        <begin position="244"/>
        <end position="274"/>
    </location>
</feature>
<gene>
    <name evidence="2" type="ORF">GA0074692_6701</name>
</gene>
<feature type="compositionally biased region" description="Basic and acidic residues" evidence="1">
    <location>
        <begin position="1"/>
        <end position="14"/>
    </location>
</feature>
<feature type="compositionally biased region" description="Basic residues" evidence="1">
    <location>
        <begin position="88"/>
        <end position="110"/>
    </location>
</feature>
<evidence type="ECO:0000313" key="2">
    <source>
        <dbReference type="EMBL" id="SCL42189.1"/>
    </source>
</evidence>
<protein>
    <submittedName>
        <fullName evidence="2">Uncharacterized protein</fullName>
    </submittedName>
</protein>
<dbReference type="Proteomes" id="UP000198959">
    <property type="component" value="Unassembled WGS sequence"/>
</dbReference>
<feature type="region of interest" description="Disordered" evidence="1">
    <location>
        <begin position="1"/>
        <end position="202"/>
    </location>
</feature>
<sequence>MVRSGRAAEGRAELADFLGDAPAPVRLRRRAAVRQQRSAAHTTGDPPPPGRDGCTRCLSPPPPAWTRGLRATRTRAVPVVDAGSPGITRRRRGRRQRRGRRRLRRARRGRQSGALGIPSQPEAQDARPGHQCGADQQRRPSRPGHQGVGEPATPATRQVMSRSHGTRVCCGVTHVPGPGRRWRATRPSVGAPPWRRGCRPGPARRARAARRRGGLGCCLLGELPARLLALRLDRLEHLRLAAAGHRGKGSPLREPARPPAQPGPSSGSGERSSWCSTARRPRWWWVSCMPRPCL</sequence>
<feature type="compositionally biased region" description="Low complexity" evidence="1">
    <location>
        <begin position="33"/>
        <end position="44"/>
    </location>
</feature>
<keyword evidence="3" id="KW-1185">Reference proteome</keyword>
<reference evidence="3" key="1">
    <citation type="submission" date="2016-06" db="EMBL/GenBank/DDBJ databases">
        <authorList>
            <person name="Varghese N."/>
            <person name="Submissions Spin"/>
        </authorList>
    </citation>
    <scope>NUCLEOTIDE SEQUENCE [LARGE SCALE GENOMIC DNA]</scope>
    <source>
        <strain evidence="3">DSM 43817</strain>
    </source>
</reference>
<evidence type="ECO:0000313" key="3">
    <source>
        <dbReference type="Proteomes" id="UP000198959"/>
    </source>
</evidence>
<feature type="compositionally biased region" description="Low complexity" evidence="1">
    <location>
        <begin position="263"/>
        <end position="274"/>
    </location>
</feature>